<name>A0AAD4XM88_9MAGN</name>
<feature type="compositionally biased region" description="Acidic residues" evidence="2">
    <location>
        <begin position="466"/>
        <end position="477"/>
    </location>
</feature>
<feature type="region of interest" description="Disordered" evidence="2">
    <location>
        <begin position="560"/>
        <end position="604"/>
    </location>
</feature>
<keyword evidence="1" id="KW-0175">Coiled coil</keyword>
<keyword evidence="4" id="KW-1185">Reference proteome</keyword>
<dbReference type="EMBL" id="JAJJMB010007077">
    <property type="protein sequence ID" value="KAI3932319.1"/>
    <property type="molecule type" value="Genomic_DNA"/>
</dbReference>
<dbReference type="PANTHER" id="PTHR36071">
    <property type="entry name" value="DNA DOUBLE-STRAND BREAK REPAIR PROTEIN"/>
    <property type="match status" value="1"/>
</dbReference>
<feature type="compositionally biased region" description="Basic residues" evidence="2">
    <location>
        <begin position="571"/>
        <end position="588"/>
    </location>
</feature>
<proteinExistence type="predicted"/>
<accession>A0AAD4XM88</accession>
<feature type="coiled-coil region" evidence="1">
    <location>
        <begin position="368"/>
        <end position="395"/>
    </location>
</feature>
<protein>
    <submittedName>
        <fullName evidence="3">Uncharacterized protein</fullName>
    </submittedName>
</protein>
<feature type="region of interest" description="Disordered" evidence="2">
    <location>
        <begin position="465"/>
        <end position="505"/>
    </location>
</feature>
<dbReference type="AlphaFoldDB" id="A0AAD4XM88"/>
<dbReference type="Proteomes" id="UP001202328">
    <property type="component" value="Unassembled WGS sequence"/>
</dbReference>
<reference evidence="3" key="1">
    <citation type="submission" date="2022-04" db="EMBL/GenBank/DDBJ databases">
        <title>A functionally conserved STORR gene fusion in Papaver species that diverged 16.8 million years ago.</title>
        <authorList>
            <person name="Catania T."/>
        </authorList>
    </citation>
    <scope>NUCLEOTIDE SEQUENCE</scope>
    <source>
        <strain evidence="3">S-188037</strain>
    </source>
</reference>
<organism evidence="3 4">
    <name type="scientific">Papaver atlanticum</name>
    <dbReference type="NCBI Taxonomy" id="357466"/>
    <lineage>
        <taxon>Eukaryota</taxon>
        <taxon>Viridiplantae</taxon>
        <taxon>Streptophyta</taxon>
        <taxon>Embryophyta</taxon>
        <taxon>Tracheophyta</taxon>
        <taxon>Spermatophyta</taxon>
        <taxon>Magnoliopsida</taxon>
        <taxon>Ranunculales</taxon>
        <taxon>Papaveraceae</taxon>
        <taxon>Papaveroideae</taxon>
        <taxon>Papaver</taxon>
    </lineage>
</organism>
<comment type="caution">
    <text evidence="3">The sequence shown here is derived from an EMBL/GenBank/DDBJ whole genome shotgun (WGS) entry which is preliminary data.</text>
</comment>
<evidence type="ECO:0000313" key="3">
    <source>
        <dbReference type="EMBL" id="KAI3932319.1"/>
    </source>
</evidence>
<sequence length="604" mass="68888">PGEDVKDALVYGWDSIRNEERRRIAKIRCLLGLQDGSTSSAPPLDDIRMPESRLREDDVSYENMKASVEKCYDLPSFEGKGHVVHRFLFLLDSNDILQDVKKHLRSIIKSMSCTGLLRFANIVIGGSVSFEKTRFKMSKIILEHLKKIPQNPKHRNHKRFIEEVPILLKNPSNFKITSDVQVVDPAYLSHYSAEMKIEESIKEMNRQLLFAMLRRLKGEVKEPKFGDTLEIECKNQPRLVKIVEKLFKEERGKVRAGGELPIRLAKAMSVAVLGLNMKLDDPKIYNPEFCGSEGYKKEIKGDLLRCIRILNDTKLKVLADNTVKELRTILDPISDPIVKPQKFQDAVKRWLIENLFEYSEFGKIPDSLKKTVNIIKKAHHEREEANKEVEIVEDLGADDRKIVHQKREQANKEVEIVGDLSAQYKQIMLDKICDHNMDDDYNDACFKDLEVGSFREYANLLKDGDDHSDESVGECEADGSVLPESTSGENIFRPEDVGQDSSDGAGQEQKLVNKYLTIQETCDERSLGAHSLIGRILEKLLDEEGAELDASKRLYLRGGRSDHQEDCAANSKKKDRSTRLPVNKKRKLQGIVSTEDGLKKRKKK</sequence>
<gene>
    <name evidence="3" type="ORF">MKW98_025039</name>
</gene>
<feature type="non-terminal residue" evidence="3">
    <location>
        <position position="1"/>
    </location>
</feature>
<evidence type="ECO:0000256" key="2">
    <source>
        <dbReference type="SAM" id="MobiDB-lite"/>
    </source>
</evidence>
<evidence type="ECO:0000256" key="1">
    <source>
        <dbReference type="SAM" id="Coils"/>
    </source>
</evidence>
<dbReference type="PANTHER" id="PTHR36071:SF1">
    <property type="entry name" value="DNA DOUBLE-STRAND BREAK REPAIR PROTEIN"/>
    <property type="match status" value="1"/>
</dbReference>
<evidence type="ECO:0000313" key="4">
    <source>
        <dbReference type="Proteomes" id="UP001202328"/>
    </source>
</evidence>